<reference evidence="3" key="1">
    <citation type="submission" date="2022-01" db="EMBL/GenBank/DDBJ databases">
        <title>Gillisia lutea sp. nov., isolated from marine plastic residues from the Malvarosa beach (Valencia, Spain).</title>
        <authorList>
            <person name="Vidal-Verdu A."/>
            <person name="Molina-Menor E."/>
            <person name="Satari L."/>
            <person name="Pascual J."/>
            <person name="Pereto J."/>
            <person name="Porcar M."/>
        </authorList>
    </citation>
    <scope>NUCLEOTIDE SEQUENCE</scope>
    <source>
        <strain evidence="3">M10.2A</strain>
    </source>
</reference>
<dbReference type="Pfam" id="PF22013">
    <property type="entry name" value="PG_1098_Fer"/>
    <property type="match status" value="1"/>
</dbReference>
<protein>
    <submittedName>
        <fullName evidence="3">Class I SAM-dependent methyltransferase</fullName>
    </submittedName>
</protein>
<evidence type="ECO:0000259" key="1">
    <source>
        <dbReference type="Pfam" id="PF18096"/>
    </source>
</evidence>
<keyword evidence="4" id="KW-1185">Reference proteome</keyword>
<sequence>MNKALLNKQVQKFISENLNVDLSALILKGSPFPEVSIQELATQISGLKRAKSKLPTWFKNVNILYPPNLNLEQTSSEITANYKASLVEGDKLIDLTGGFGIDSYFFSKQVKEVIHCEMNPELSAIAAYNFEELGATNITCKTGDSIEILKEIEPPFDWIYIDPSRRDDYGGKVFLLEQCTPNVPELLFLFFRKATNIMVKTSPLLDIKSGINELKYVNEIHIVAVNQDVKELVWLLNKKASSKIKIKTIDFQKKETQVFETYYSQHQSDLPLSAPQKYLYEPNPAIMKSGMFRELAIKTGTFKLHPNSHLYTSEEIKAFPGRAFVITDILNYNKKILKKRFKFKKANITTRNFPRSVAELRKELKINDGGSDYLFFTTNLNDQKIVILGTKA</sequence>
<dbReference type="Gene3D" id="3.40.50.150">
    <property type="entry name" value="Vaccinia Virus protein VP39"/>
    <property type="match status" value="1"/>
</dbReference>
<dbReference type="Gene3D" id="1.10.10.1110">
    <property type="entry name" value="Methyltransferase PG1098, N-terminal domain"/>
    <property type="match status" value="1"/>
</dbReference>
<comment type="caution">
    <text evidence="3">The sequence shown here is derived from an EMBL/GenBank/DDBJ whole genome shotgun (WGS) entry which is preliminary data.</text>
</comment>
<evidence type="ECO:0000313" key="3">
    <source>
        <dbReference type="EMBL" id="MCF4101628.1"/>
    </source>
</evidence>
<dbReference type="GO" id="GO:0008168">
    <property type="term" value="F:methyltransferase activity"/>
    <property type="evidence" value="ECO:0007669"/>
    <property type="project" value="UniProtKB-KW"/>
</dbReference>
<keyword evidence="3" id="KW-0489">Methyltransferase</keyword>
<proteinExistence type="predicted"/>
<keyword evidence="3" id="KW-0808">Transferase</keyword>
<dbReference type="InterPro" id="IPR029063">
    <property type="entry name" value="SAM-dependent_MTases_sf"/>
</dbReference>
<dbReference type="CDD" id="cd02440">
    <property type="entry name" value="AdoMet_MTases"/>
    <property type="match status" value="1"/>
</dbReference>
<evidence type="ECO:0000259" key="2">
    <source>
        <dbReference type="Pfam" id="PF22013"/>
    </source>
</evidence>
<accession>A0ABS9EJG3</accession>
<feature type="domain" description="PG-1098 ferredoxin-like" evidence="2">
    <location>
        <begin position="278"/>
        <end position="320"/>
    </location>
</feature>
<dbReference type="Proteomes" id="UP001179363">
    <property type="component" value="Unassembled WGS sequence"/>
</dbReference>
<dbReference type="Pfam" id="PF18096">
    <property type="entry name" value="Thump_like"/>
    <property type="match status" value="1"/>
</dbReference>
<evidence type="ECO:0000313" key="4">
    <source>
        <dbReference type="Proteomes" id="UP001179363"/>
    </source>
</evidence>
<name>A0ABS9EJG3_9FLAO</name>
<dbReference type="InterPro" id="IPR054168">
    <property type="entry name" value="PG_1098_Fer"/>
</dbReference>
<gene>
    <name evidence="3" type="ORF">L1I30_08115</name>
</gene>
<dbReference type="EMBL" id="JAKGTH010000008">
    <property type="protein sequence ID" value="MCF4101628.1"/>
    <property type="molecule type" value="Genomic_DNA"/>
</dbReference>
<dbReference type="GO" id="GO:0032259">
    <property type="term" value="P:methylation"/>
    <property type="evidence" value="ECO:0007669"/>
    <property type="project" value="UniProtKB-KW"/>
</dbReference>
<feature type="domain" description="THUMP-like" evidence="1">
    <location>
        <begin position="321"/>
        <end position="390"/>
    </location>
</feature>
<dbReference type="RefSeq" id="WP_236133778.1">
    <property type="nucleotide sequence ID" value="NZ_JAKGTH010000008.1"/>
</dbReference>
<dbReference type="SUPFAM" id="SSF53335">
    <property type="entry name" value="S-adenosyl-L-methionine-dependent methyltransferases"/>
    <property type="match status" value="1"/>
</dbReference>
<organism evidence="3 4">
    <name type="scientific">Gillisia lutea</name>
    <dbReference type="NCBI Taxonomy" id="2909668"/>
    <lineage>
        <taxon>Bacteria</taxon>
        <taxon>Pseudomonadati</taxon>
        <taxon>Bacteroidota</taxon>
        <taxon>Flavobacteriia</taxon>
        <taxon>Flavobacteriales</taxon>
        <taxon>Flavobacteriaceae</taxon>
        <taxon>Gillisia</taxon>
    </lineage>
</organism>
<dbReference type="InterPro" id="IPR041497">
    <property type="entry name" value="Thump-like"/>
</dbReference>